<dbReference type="AlphaFoldDB" id="A0A183B5I0"/>
<dbReference type="EMBL" id="UZAN01057638">
    <property type="protein sequence ID" value="VDP91737.1"/>
    <property type="molecule type" value="Genomic_DNA"/>
</dbReference>
<dbReference type="Proteomes" id="UP000272942">
    <property type="component" value="Unassembled WGS sequence"/>
</dbReference>
<dbReference type="WBParaSite" id="ECPE_0001450501-mRNA-1">
    <property type="protein sequence ID" value="ECPE_0001450501-mRNA-1"/>
    <property type="gene ID" value="ECPE_0001450501"/>
</dbReference>
<sequence length="309" mass="35043">MLNWLRDFLIDQKFCVRVGKSWYSAPTAVPQGSVLDPLLFVVYANNLSGQLCSPSFRYANGIKFWRTIKDPNDRSSLQADLNNLAQWTDTWPLPVNTAKCAHLQLGRADPEVVYNFQGTTLRRTACERDLGVLLTSSPKTQENTDRVCVSAWSILSPIRLTMDAFRLMYAFHVRTRLEYGGAATYPCTVGELQKRRQVRNREYWAQASNPSTTSTLKTQLAKLEHVQRAATGLIVGLSGTIYEGRLQATDLFPVVYRLLRGDLICFRKILKGDMDPELQQYFPLWTQNRIRVNSLTLGSLQSVGLPLVY</sequence>
<reference evidence="4" key="1">
    <citation type="submission" date="2016-06" db="UniProtKB">
        <authorList>
            <consortium name="WormBaseParasite"/>
        </authorList>
    </citation>
    <scope>IDENTIFICATION</scope>
</reference>
<evidence type="ECO:0000313" key="3">
    <source>
        <dbReference type="Proteomes" id="UP000272942"/>
    </source>
</evidence>
<protein>
    <submittedName>
        <fullName evidence="4">Reverse transcriptase domain-containing protein</fullName>
    </submittedName>
</protein>
<reference evidence="2 3" key="2">
    <citation type="submission" date="2018-11" db="EMBL/GenBank/DDBJ databases">
        <authorList>
            <consortium name="Pathogen Informatics"/>
        </authorList>
    </citation>
    <scope>NUCLEOTIDE SEQUENCE [LARGE SCALE GENOMIC DNA]</scope>
    <source>
        <strain evidence="2 3">Egypt</strain>
    </source>
</reference>
<evidence type="ECO:0000259" key="1">
    <source>
        <dbReference type="PROSITE" id="PS50878"/>
    </source>
</evidence>
<evidence type="ECO:0000313" key="2">
    <source>
        <dbReference type="EMBL" id="VDP91737.1"/>
    </source>
</evidence>
<dbReference type="PROSITE" id="PS50878">
    <property type="entry name" value="RT_POL"/>
    <property type="match status" value="1"/>
</dbReference>
<gene>
    <name evidence="2" type="ORF">ECPE_LOCUS14465</name>
</gene>
<dbReference type="InterPro" id="IPR000477">
    <property type="entry name" value="RT_dom"/>
</dbReference>
<proteinExistence type="predicted"/>
<accession>A0A183B5I0</accession>
<evidence type="ECO:0000313" key="4">
    <source>
        <dbReference type="WBParaSite" id="ECPE_0001450501-mRNA-1"/>
    </source>
</evidence>
<name>A0A183B5I0_9TREM</name>
<dbReference type="OrthoDB" id="10063766at2759"/>
<organism evidence="4">
    <name type="scientific">Echinostoma caproni</name>
    <dbReference type="NCBI Taxonomy" id="27848"/>
    <lineage>
        <taxon>Eukaryota</taxon>
        <taxon>Metazoa</taxon>
        <taxon>Spiralia</taxon>
        <taxon>Lophotrochozoa</taxon>
        <taxon>Platyhelminthes</taxon>
        <taxon>Trematoda</taxon>
        <taxon>Digenea</taxon>
        <taxon>Plagiorchiida</taxon>
        <taxon>Echinostomata</taxon>
        <taxon>Echinostomatoidea</taxon>
        <taxon>Echinostomatidae</taxon>
        <taxon>Echinostoma</taxon>
    </lineage>
</organism>
<keyword evidence="3" id="KW-1185">Reference proteome</keyword>
<feature type="domain" description="Reverse transcriptase" evidence="1">
    <location>
        <begin position="1"/>
        <end position="121"/>
    </location>
</feature>
<dbReference type="PANTHER" id="PTHR33332">
    <property type="entry name" value="REVERSE TRANSCRIPTASE DOMAIN-CONTAINING PROTEIN"/>
    <property type="match status" value="1"/>
</dbReference>